<dbReference type="RefSeq" id="WP_306876368.1">
    <property type="nucleotide sequence ID" value="NZ_JAUSRB010000004.1"/>
</dbReference>
<keyword evidence="2" id="KW-1185">Reference proteome</keyword>
<dbReference type="Proteomes" id="UP001230426">
    <property type="component" value="Unassembled WGS sequence"/>
</dbReference>
<organism evidence="1 2">
    <name type="scientific">Streptosporangium brasiliense</name>
    <dbReference type="NCBI Taxonomy" id="47480"/>
    <lineage>
        <taxon>Bacteria</taxon>
        <taxon>Bacillati</taxon>
        <taxon>Actinomycetota</taxon>
        <taxon>Actinomycetes</taxon>
        <taxon>Streptosporangiales</taxon>
        <taxon>Streptosporangiaceae</taxon>
        <taxon>Streptosporangium</taxon>
    </lineage>
</organism>
<evidence type="ECO:0000313" key="1">
    <source>
        <dbReference type="EMBL" id="MDP9870443.1"/>
    </source>
</evidence>
<accession>A0ABT9RMX8</accession>
<evidence type="ECO:0000313" key="2">
    <source>
        <dbReference type="Proteomes" id="UP001230426"/>
    </source>
</evidence>
<sequence length="154" mass="17337">MSDPKVDGPYQPSSADLQSITKKFHQWAAVSTQEQELKGRKESLRAELLAWAEQYGEANAKGHHTVDLPAEFTVPGGKAYAGWVREKRVSQSLSEDRVRELAEAKGLTDRIFKKQIIEVLDQNELYACEQEGLLTVEELDALVDTHTMYALKAY</sequence>
<gene>
    <name evidence="1" type="ORF">J2S55_009781</name>
</gene>
<protein>
    <submittedName>
        <fullName evidence="1">Uncharacterized protein</fullName>
    </submittedName>
</protein>
<name>A0ABT9RMX8_9ACTN</name>
<reference evidence="1 2" key="1">
    <citation type="submission" date="2023-07" db="EMBL/GenBank/DDBJ databases">
        <title>Sequencing the genomes of 1000 actinobacteria strains.</title>
        <authorList>
            <person name="Klenk H.-P."/>
        </authorList>
    </citation>
    <scope>NUCLEOTIDE SEQUENCE [LARGE SCALE GENOMIC DNA]</scope>
    <source>
        <strain evidence="1 2">DSM 44109</strain>
    </source>
</reference>
<dbReference type="EMBL" id="JAUSRB010000004">
    <property type="protein sequence ID" value="MDP9870443.1"/>
    <property type="molecule type" value="Genomic_DNA"/>
</dbReference>
<proteinExistence type="predicted"/>
<comment type="caution">
    <text evidence="1">The sequence shown here is derived from an EMBL/GenBank/DDBJ whole genome shotgun (WGS) entry which is preliminary data.</text>
</comment>